<comment type="caution">
    <text evidence="1">The sequence shown here is derived from an EMBL/GenBank/DDBJ whole genome shotgun (WGS) entry which is preliminary data.</text>
</comment>
<dbReference type="Proteomes" id="UP000434957">
    <property type="component" value="Unassembled WGS sequence"/>
</dbReference>
<reference evidence="1 2" key="1">
    <citation type="submission" date="2018-08" db="EMBL/GenBank/DDBJ databases">
        <title>Genomic investigation of the strawberry pathogen Phytophthora fragariae indicates pathogenicity is determined by transcriptional variation in three key races.</title>
        <authorList>
            <person name="Adams T.M."/>
            <person name="Armitage A.D."/>
            <person name="Sobczyk M.K."/>
            <person name="Bates H.J."/>
            <person name="Dunwell J.M."/>
            <person name="Nellist C.F."/>
            <person name="Harrison R.J."/>
        </authorList>
    </citation>
    <scope>NUCLEOTIDE SEQUENCE [LARGE SCALE GENOMIC DNA]</scope>
    <source>
        <strain evidence="1 2">SCRP333</strain>
    </source>
</reference>
<name>A0A6A4FWH8_9STRA</name>
<accession>A0A6A4FWH8</accession>
<protein>
    <submittedName>
        <fullName evidence="1">Uncharacterized protein</fullName>
    </submittedName>
</protein>
<evidence type="ECO:0000313" key="1">
    <source>
        <dbReference type="EMBL" id="KAE9352661.1"/>
    </source>
</evidence>
<proteinExistence type="predicted"/>
<keyword evidence="2" id="KW-1185">Reference proteome</keyword>
<gene>
    <name evidence="1" type="ORF">PR003_g4273</name>
</gene>
<sequence>MAAIAFSSAGCRHSPFGIRLSSDNRWKDALNRRRPFKSSRLVEKFAWKMDALVLTALLFMVVNSVTSVAALTSDAAAQIIAAPDKGDELEDRAYADEQQELEVEIDTRDPNATINTDIYSFVEPTEYVIGLLLDPCRNHAVDCCVDRFGEPAYVDSSATIAEQVSLVDESGATLDVSVSRIGDRPSIFDQNCYLDDNLVPYRLQKTLSPSGLTVTRNYTNSRCIGRLRALVPMAEVVRPACWDYNDSINALVSCYNVDGRKRDTCVAVGFMQNSYIVQCGGSYELSNHCGTFLELHEPGNEAILSQTRLLGQYPNGFRTTTLPLFFKGDRTRTICMGDYEIWWVQRTRYNFIVQKKKKFRITSPQCDFDFATNKYKNYHRIT</sequence>
<organism evidence="1 2">
    <name type="scientific">Phytophthora rubi</name>
    <dbReference type="NCBI Taxonomy" id="129364"/>
    <lineage>
        <taxon>Eukaryota</taxon>
        <taxon>Sar</taxon>
        <taxon>Stramenopiles</taxon>
        <taxon>Oomycota</taxon>
        <taxon>Peronosporomycetes</taxon>
        <taxon>Peronosporales</taxon>
        <taxon>Peronosporaceae</taxon>
        <taxon>Phytophthora</taxon>
    </lineage>
</organism>
<dbReference type="EMBL" id="QXFT01000159">
    <property type="protein sequence ID" value="KAE9352661.1"/>
    <property type="molecule type" value="Genomic_DNA"/>
</dbReference>
<dbReference type="AlphaFoldDB" id="A0A6A4FWH8"/>
<evidence type="ECO:0000313" key="2">
    <source>
        <dbReference type="Proteomes" id="UP000434957"/>
    </source>
</evidence>